<feature type="repeat" description="WD" evidence="6">
    <location>
        <begin position="738"/>
        <end position="779"/>
    </location>
</feature>
<feature type="repeat" description="WD" evidence="6">
    <location>
        <begin position="696"/>
        <end position="737"/>
    </location>
</feature>
<accession>A0A8E2ENK3</accession>
<keyword evidence="9" id="KW-1185">Reference proteome</keyword>
<feature type="repeat" description="WD" evidence="6">
    <location>
        <begin position="856"/>
        <end position="896"/>
    </location>
</feature>
<dbReference type="InterPro" id="IPR015943">
    <property type="entry name" value="WD40/YVTN_repeat-like_dom_sf"/>
</dbReference>
<feature type="repeat" description="WD" evidence="6">
    <location>
        <begin position="939"/>
        <end position="964"/>
    </location>
</feature>
<sequence length="1396" mass="152799">MEGLGVTSLCLEYSSAVKNAKSDIESLQRHTESLKTTLEGVQQLLKSPNGARLDTAQKLCDTINDTHSKLTYVATKLENKSNANTRAKVVGRFGLRALKWPFERKDIDKIIADLQRCQDTYSAALNVNQAAQLLDINCKIDFSNISIARGAAFDSQSNEHDPRCHPSTRVDLLAEIYQWIEDPNGKCIYWLRGMAGTGKSTISRTVAEKLFERKVPGASFFFKKGEGDRGKAALLFSTIASQLVHQLPSLAPHVWNAIESDPTIIDKSKKEQLEKLILGPLGKCKGAHQVPPVISVVIDALDECDREHDATTIIRLLPKAEKITSTRLRFFITSRPELPIRLGFKEIGDSHKDLALHEIPTPDITRDISTFLNFQLAKIRDDFNKTVRTGPGLSADWPCSTSVQSLVDMAVPLFIFASTACLFITDRACGDPEEQLDKILEYQKKGGRRTEYEKAEILKWFREIVGTIVTLAEPLPTVSLAPLLGIRQRTIDARLDMLHSVLNIPSDSRAPVKLLHLSFRDFFIDPNNHHTNPFWVDEQNTHERLATQCLQLLSAGSNLKKDICDLQVPGQPRSEVDQQTVDACLSPEVKYACLYWVYHLKESKSSIRDGDLVHQFLTRHLLHWLEALGLLGRILGTVAMVNDLLSLLDPAESSNASSFLHDARRFILNSRSIIDVSPLQVYCLALVFALENNVTLEGHSYWVQSVAFSPDGLTLASASDDGNVKIWDLAMGICLTTLRGFGSRVSSVAFSPDGRTLASGSMVDAVTIWDVMTGDHLAMFGDSALTIEDPNVSVAFSPDNRRVASASQKGVKIWDAATDACPPVAFSPDGRTIASASSDHTVKIWDAATGNCLTTLSDHSRSVNSIALSPDGRTLISADGNTIKVWNVTMGNCLATLKGHDNTVASVAFSPDGRTLASTSEDKTIRIWNAVKADLPAMIEDHPSTVNSVAFSPDGRTLVSASVDVNTLPRRHIRPMQPMRPMLPTPESPGIVKVWDGATGDCLATIEGRGLHQLSPDRRTLALRLPGGTIKVWDAATGNHLAMLKGHSGDIFSVAFSPDNRIFASASHDGTIKLWNVVTGGCLATLEDRGFVVGFSPDSRMLASRFDPFDLHMANNTNAETPEPAWDTKHVRIWDTATGNSLITLEDSNSEFEHAVFSPDSRMLATTNDYIIKIWSIATGCHLTTTKTRSPKIEVIEFSPDSRMLASMDTGIIKIWNAATGDCLTTLRDPLSLYRLSDCLMVFSPNGRGLARAWSHNDISIWDVVTGDCLVTLGVSIDISHLAFNATGSCLYTSIGAFLPNMSSAQVMTTAPAAPASLPKPIDRQGFGLSGDGAWVTWNSYKILWFPPSYRVVESAVTASTVSIGCKSGRVLIMKFTADELPCNSLASSQSGFYEI</sequence>
<dbReference type="SUPFAM" id="SSF50978">
    <property type="entry name" value="WD40 repeat-like"/>
    <property type="match status" value="2"/>
</dbReference>
<evidence type="ECO:0000313" key="9">
    <source>
        <dbReference type="Proteomes" id="UP000250140"/>
    </source>
</evidence>
<evidence type="ECO:0000256" key="2">
    <source>
        <dbReference type="ARBA" id="ARBA00022737"/>
    </source>
</evidence>
<dbReference type="InterPro" id="IPR036322">
    <property type="entry name" value="WD40_repeat_dom_sf"/>
</dbReference>
<keyword evidence="2" id="KW-0677">Repeat</keyword>
<dbReference type="PRINTS" id="PR00320">
    <property type="entry name" value="GPROTEINBRPT"/>
</dbReference>
<dbReference type="PROSITE" id="PS00678">
    <property type="entry name" value="WD_REPEATS_1"/>
    <property type="match status" value="2"/>
</dbReference>
<dbReference type="Gene3D" id="2.130.10.10">
    <property type="entry name" value="YVTN repeat-like/Quinoprotein amine dehydrogenase"/>
    <property type="match status" value="4"/>
</dbReference>
<dbReference type="GO" id="GO:1990234">
    <property type="term" value="C:transferase complex"/>
    <property type="evidence" value="ECO:0007669"/>
    <property type="project" value="UniProtKB-ARBA"/>
</dbReference>
<dbReference type="Pfam" id="PF00400">
    <property type="entry name" value="WD40"/>
    <property type="match status" value="8"/>
</dbReference>
<dbReference type="PANTHER" id="PTHR22847:SF637">
    <property type="entry name" value="WD REPEAT DOMAIN 5B"/>
    <property type="match status" value="1"/>
</dbReference>
<dbReference type="InterPro" id="IPR027417">
    <property type="entry name" value="P-loop_NTPase"/>
</dbReference>
<evidence type="ECO:0000256" key="5">
    <source>
        <dbReference type="ARBA" id="ARBA00043913"/>
    </source>
</evidence>
<evidence type="ECO:0000313" key="8">
    <source>
        <dbReference type="EMBL" id="OCL02022.1"/>
    </source>
</evidence>
<dbReference type="InterPro" id="IPR020472">
    <property type="entry name" value="WD40_PAC1"/>
</dbReference>
<dbReference type="PROSITE" id="PS50294">
    <property type="entry name" value="WD_REPEATS_REGION"/>
    <property type="match status" value="5"/>
</dbReference>
<feature type="repeat" description="WD" evidence="6">
    <location>
        <begin position="1044"/>
        <end position="1085"/>
    </location>
</feature>
<comment type="similarity">
    <text evidence="3">Belongs to the WD repeat MDV1/CAF4 family.</text>
</comment>
<dbReference type="Gene3D" id="3.40.50.300">
    <property type="entry name" value="P-loop containing nucleotide triphosphate hydrolases"/>
    <property type="match status" value="1"/>
</dbReference>
<evidence type="ECO:0000259" key="7">
    <source>
        <dbReference type="Pfam" id="PF24883"/>
    </source>
</evidence>
<evidence type="ECO:0000256" key="1">
    <source>
        <dbReference type="ARBA" id="ARBA00022574"/>
    </source>
</evidence>
<protein>
    <recommendedName>
        <fullName evidence="4">Mitochondrial division protein 1</fullName>
    </recommendedName>
</protein>
<organism evidence="8 9">
    <name type="scientific">Glonium stellatum</name>
    <dbReference type="NCBI Taxonomy" id="574774"/>
    <lineage>
        <taxon>Eukaryota</taxon>
        <taxon>Fungi</taxon>
        <taxon>Dikarya</taxon>
        <taxon>Ascomycota</taxon>
        <taxon>Pezizomycotina</taxon>
        <taxon>Dothideomycetes</taxon>
        <taxon>Pleosporomycetidae</taxon>
        <taxon>Gloniales</taxon>
        <taxon>Gloniaceae</taxon>
        <taxon>Glonium</taxon>
    </lineage>
</organism>
<dbReference type="PANTHER" id="PTHR22847">
    <property type="entry name" value="WD40 REPEAT PROTEIN"/>
    <property type="match status" value="1"/>
</dbReference>
<dbReference type="Proteomes" id="UP000250140">
    <property type="component" value="Unassembled WGS sequence"/>
</dbReference>
<feature type="domain" description="Nephrocystin 3-like N-terminal" evidence="7">
    <location>
        <begin position="175"/>
        <end position="335"/>
    </location>
</feature>
<dbReference type="InterPro" id="IPR019775">
    <property type="entry name" value="WD40_repeat_CS"/>
</dbReference>
<evidence type="ECO:0000256" key="6">
    <source>
        <dbReference type="PROSITE-ProRule" id="PRU00221"/>
    </source>
</evidence>
<gene>
    <name evidence="8" type="ORF">AOQ84DRAFT_393251</name>
</gene>
<dbReference type="SMART" id="SM00320">
    <property type="entry name" value="WD40"/>
    <property type="match status" value="9"/>
</dbReference>
<dbReference type="PROSITE" id="PS50082">
    <property type="entry name" value="WD_REPEATS_2"/>
    <property type="match status" value="7"/>
</dbReference>
<dbReference type="Pfam" id="PF24883">
    <property type="entry name" value="NPHP3_N"/>
    <property type="match status" value="1"/>
</dbReference>
<dbReference type="EMBL" id="KV751017">
    <property type="protein sequence ID" value="OCL02022.1"/>
    <property type="molecule type" value="Genomic_DNA"/>
</dbReference>
<dbReference type="InterPro" id="IPR001680">
    <property type="entry name" value="WD40_rpt"/>
</dbReference>
<reference evidence="8 9" key="1">
    <citation type="journal article" date="2016" name="Nat. Commun.">
        <title>Ectomycorrhizal ecology is imprinted in the genome of the dominant symbiotic fungus Cenococcum geophilum.</title>
        <authorList>
            <consortium name="DOE Joint Genome Institute"/>
            <person name="Peter M."/>
            <person name="Kohler A."/>
            <person name="Ohm R.A."/>
            <person name="Kuo A."/>
            <person name="Krutzmann J."/>
            <person name="Morin E."/>
            <person name="Arend M."/>
            <person name="Barry K.W."/>
            <person name="Binder M."/>
            <person name="Choi C."/>
            <person name="Clum A."/>
            <person name="Copeland A."/>
            <person name="Grisel N."/>
            <person name="Haridas S."/>
            <person name="Kipfer T."/>
            <person name="LaButti K."/>
            <person name="Lindquist E."/>
            <person name="Lipzen A."/>
            <person name="Maire R."/>
            <person name="Meier B."/>
            <person name="Mihaltcheva S."/>
            <person name="Molinier V."/>
            <person name="Murat C."/>
            <person name="Poggeler S."/>
            <person name="Quandt C.A."/>
            <person name="Sperisen C."/>
            <person name="Tritt A."/>
            <person name="Tisserant E."/>
            <person name="Crous P.W."/>
            <person name="Henrissat B."/>
            <person name="Nehls U."/>
            <person name="Egli S."/>
            <person name="Spatafora J.W."/>
            <person name="Grigoriev I.V."/>
            <person name="Martin F.M."/>
        </authorList>
    </citation>
    <scope>NUCLEOTIDE SEQUENCE [LARGE SCALE GENOMIC DNA]</scope>
    <source>
        <strain evidence="8 9">CBS 207.34</strain>
    </source>
</reference>
<dbReference type="InterPro" id="IPR056884">
    <property type="entry name" value="NPHP3-like_N"/>
</dbReference>
<proteinExistence type="inferred from homology"/>
<name>A0A8E2ENK3_9PEZI</name>
<evidence type="ECO:0000256" key="4">
    <source>
        <dbReference type="ARBA" id="ARBA00039789"/>
    </source>
</evidence>
<comment type="function">
    <text evidence="5">Involved in mitochondrial fission. Acts as an adapter protein required to form mitochondrial fission complexes. Formation of these complexes is required to promote constriction and fission of the mitochondrial compartment at a late step in mitochondrial division.</text>
</comment>
<dbReference type="OrthoDB" id="674604at2759"/>
<keyword evidence="1 6" id="KW-0853">WD repeat</keyword>
<dbReference type="CDD" id="cd00200">
    <property type="entry name" value="WD40"/>
    <property type="match status" value="2"/>
</dbReference>
<dbReference type="SUPFAM" id="SSF52540">
    <property type="entry name" value="P-loop containing nucleoside triphosphate hydrolases"/>
    <property type="match status" value="1"/>
</dbReference>
<feature type="repeat" description="WD" evidence="6">
    <location>
        <begin position="824"/>
        <end position="855"/>
    </location>
</feature>
<evidence type="ECO:0000256" key="3">
    <source>
        <dbReference type="ARBA" id="ARBA00038415"/>
    </source>
</evidence>
<feature type="repeat" description="WD" evidence="6">
    <location>
        <begin position="897"/>
        <end position="929"/>
    </location>
</feature>